<evidence type="ECO:0000313" key="3">
    <source>
        <dbReference type="Proteomes" id="UP001363010"/>
    </source>
</evidence>
<dbReference type="Proteomes" id="UP001363010">
    <property type="component" value="Unassembled WGS sequence"/>
</dbReference>
<evidence type="ECO:0000313" key="2">
    <source>
        <dbReference type="EMBL" id="MEJ8822809.1"/>
    </source>
</evidence>
<protein>
    <submittedName>
        <fullName evidence="2">DUF58 domain-containing protein</fullName>
    </submittedName>
</protein>
<dbReference type="RefSeq" id="WP_340363857.1">
    <property type="nucleotide sequence ID" value="NZ_JBBKZV010000006.1"/>
</dbReference>
<accession>A0ABU8VYA9</accession>
<dbReference type="InterPro" id="IPR036465">
    <property type="entry name" value="vWFA_dom_sf"/>
</dbReference>
<dbReference type="SUPFAM" id="SSF53300">
    <property type="entry name" value="vWA-like"/>
    <property type="match status" value="1"/>
</dbReference>
<dbReference type="PANTHER" id="PTHR33608">
    <property type="entry name" value="BLL2464 PROTEIN"/>
    <property type="match status" value="1"/>
</dbReference>
<dbReference type="Pfam" id="PF01882">
    <property type="entry name" value="DUF58"/>
    <property type="match status" value="1"/>
</dbReference>
<dbReference type="Gene3D" id="3.40.50.410">
    <property type="entry name" value="von Willebrand factor, type A domain"/>
    <property type="match status" value="1"/>
</dbReference>
<dbReference type="InterPro" id="IPR002881">
    <property type="entry name" value="DUF58"/>
</dbReference>
<reference evidence="2 3" key="1">
    <citation type="submission" date="2024-03" db="EMBL/GenBank/DDBJ databases">
        <title>Novel species of the genus Variovorax.</title>
        <authorList>
            <person name="Liu Q."/>
            <person name="Xin Y.-H."/>
        </authorList>
    </citation>
    <scope>NUCLEOTIDE SEQUENCE [LARGE SCALE GENOMIC DNA]</scope>
    <source>
        <strain evidence="2 3">KACC 18501</strain>
    </source>
</reference>
<proteinExistence type="predicted"/>
<organism evidence="2 3">
    <name type="scientific">Variovorax humicola</name>
    <dbReference type="NCBI Taxonomy" id="1769758"/>
    <lineage>
        <taxon>Bacteria</taxon>
        <taxon>Pseudomonadati</taxon>
        <taxon>Pseudomonadota</taxon>
        <taxon>Betaproteobacteria</taxon>
        <taxon>Burkholderiales</taxon>
        <taxon>Comamonadaceae</taxon>
        <taxon>Variovorax</taxon>
    </lineage>
</organism>
<feature type="domain" description="DUF58" evidence="1">
    <location>
        <begin position="63"/>
        <end position="252"/>
    </location>
</feature>
<evidence type="ECO:0000259" key="1">
    <source>
        <dbReference type="Pfam" id="PF01882"/>
    </source>
</evidence>
<sequence>MTQAPAVRELHYRIGAPALGHFPGHHRSPRGDSGFEFRGHASLLDAPDPRRLDLHASLRDPFGGWIVRVYSQRKSIAVSMVVDLSASMGFAGARRKLDVVAEFVDSLAWSAWRTGDSFGFVGCDDKVREDLLLPPTRARGVGTALADALRTLQPEGRSAQALSRAHLYLGRQRSLVFLVSDFHLPLPQVDAVLASLVQHDLVPVVLWEPQEFGLSARRGLARVSDPETGAVRTVWWRPALRDKWMAARARRRDALLQVFSAHRLKPLFMEGGFDADAVTRYFHA</sequence>
<dbReference type="PANTHER" id="PTHR33608:SF6">
    <property type="entry name" value="BLL2464 PROTEIN"/>
    <property type="match status" value="1"/>
</dbReference>
<name>A0ABU8VYA9_9BURK</name>
<comment type="caution">
    <text evidence="2">The sequence shown here is derived from an EMBL/GenBank/DDBJ whole genome shotgun (WGS) entry which is preliminary data.</text>
</comment>
<keyword evidence="3" id="KW-1185">Reference proteome</keyword>
<dbReference type="EMBL" id="JBBKZV010000006">
    <property type="protein sequence ID" value="MEJ8822809.1"/>
    <property type="molecule type" value="Genomic_DNA"/>
</dbReference>
<gene>
    <name evidence="2" type="ORF">WKW80_12335</name>
</gene>